<dbReference type="STRING" id="4540.A0A3L6SZI6"/>
<keyword evidence="9 14" id="KW-1133">Transmembrane helix</keyword>
<evidence type="ECO:0000256" key="10">
    <source>
        <dbReference type="ARBA" id="ARBA00023136"/>
    </source>
</evidence>
<reference evidence="17" key="1">
    <citation type="journal article" date="2019" name="Nat. Commun.">
        <title>The genome of broomcorn millet.</title>
        <authorList>
            <person name="Zou C."/>
            <person name="Miki D."/>
            <person name="Li D."/>
            <person name="Tang Q."/>
            <person name="Xiao L."/>
            <person name="Rajput S."/>
            <person name="Deng P."/>
            <person name="Jia W."/>
            <person name="Huang R."/>
            <person name="Zhang M."/>
            <person name="Sun Y."/>
            <person name="Hu J."/>
            <person name="Fu X."/>
            <person name="Schnable P.S."/>
            <person name="Li F."/>
            <person name="Zhang H."/>
            <person name="Feng B."/>
            <person name="Zhu X."/>
            <person name="Liu R."/>
            <person name="Schnable J.C."/>
            <person name="Zhu J.-K."/>
            <person name="Zhang H."/>
        </authorList>
    </citation>
    <scope>NUCLEOTIDE SEQUENCE [LARGE SCALE GENOMIC DNA]</scope>
</reference>
<organism evidence="16 17">
    <name type="scientific">Panicum miliaceum</name>
    <name type="common">Proso millet</name>
    <name type="synonym">Broomcorn millet</name>
    <dbReference type="NCBI Taxonomy" id="4540"/>
    <lineage>
        <taxon>Eukaryota</taxon>
        <taxon>Viridiplantae</taxon>
        <taxon>Streptophyta</taxon>
        <taxon>Embryophyta</taxon>
        <taxon>Tracheophyta</taxon>
        <taxon>Spermatophyta</taxon>
        <taxon>Magnoliopsida</taxon>
        <taxon>Liliopsida</taxon>
        <taxon>Poales</taxon>
        <taxon>Poaceae</taxon>
        <taxon>PACMAD clade</taxon>
        <taxon>Panicoideae</taxon>
        <taxon>Panicodae</taxon>
        <taxon>Paniceae</taxon>
        <taxon>Panicinae</taxon>
        <taxon>Panicum</taxon>
        <taxon>Panicum sect. Panicum</taxon>
    </lineage>
</organism>
<sequence>MAPPPAPLAADDDTPPPPSLKSALLIIGGLLLFAIAAIVLLRYLLRRWASSSSSRPGRAAEAEQGGAARRTGAVGRELAEAGEATRTAAAGREQVEAEAGAARRIAAAVRRGEARSARERLEVEVERPGAGAGDGGGMERLIASLPLFTMASALAALPKNSPDCAVCLAAFEPEAGLRLLPACCHAFHAACIDAWLRTNPVCPICRGAVSFPVPPLPAAAAAGQEPLGSRAGSSRSFLVELGSVSNRRSSCAAGGDDHRRTYSLGGSFDYRVDEEVEAIVSRTVRPAAAAARLSTAAPAARAPAAPGEALAEAVGSRGWLGEYLDRVASSLSGRWSGRLSQGRRSHSLRHDDSWRRDPAAAAKSATPAAVTAPGEEALAEAAGSRGRPGEHRDRDRDSLAPSASSLFGRWSQGHRRDEPWRWDPEAACRAPREEEREPALVALGRWIRTEIR</sequence>
<comment type="pathway">
    <text evidence="2">Protein modification; protein ubiquitination.</text>
</comment>
<proteinExistence type="inferred from homology"/>
<evidence type="ECO:0000256" key="13">
    <source>
        <dbReference type="SAM" id="MobiDB-lite"/>
    </source>
</evidence>
<name>A0A3L6SZI6_PANMI</name>
<evidence type="ECO:0000256" key="11">
    <source>
        <dbReference type="ARBA" id="ARBA00024209"/>
    </source>
</evidence>
<comment type="caution">
    <text evidence="16">The sequence shown here is derived from an EMBL/GenBank/DDBJ whole genome shotgun (WGS) entry which is preliminary data.</text>
</comment>
<dbReference type="GO" id="GO:0016740">
    <property type="term" value="F:transferase activity"/>
    <property type="evidence" value="ECO:0007669"/>
    <property type="project" value="UniProtKB-KW"/>
</dbReference>
<dbReference type="InterPro" id="IPR013083">
    <property type="entry name" value="Znf_RING/FYVE/PHD"/>
</dbReference>
<evidence type="ECO:0000256" key="5">
    <source>
        <dbReference type="ARBA" id="ARBA00022723"/>
    </source>
</evidence>
<feature type="compositionally biased region" description="Low complexity" evidence="13">
    <location>
        <begin position="359"/>
        <end position="382"/>
    </location>
</feature>
<keyword evidence="8" id="KW-0862">Zinc</keyword>
<keyword evidence="6 12" id="KW-0863">Zinc-finger</keyword>
<dbReference type="SMART" id="SM00184">
    <property type="entry name" value="RING"/>
    <property type="match status" value="1"/>
</dbReference>
<keyword evidence="10 14" id="KW-0472">Membrane</keyword>
<evidence type="ECO:0000256" key="9">
    <source>
        <dbReference type="ARBA" id="ARBA00022989"/>
    </source>
</evidence>
<evidence type="ECO:0000313" key="17">
    <source>
        <dbReference type="Proteomes" id="UP000275267"/>
    </source>
</evidence>
<dbReference type="GO" id="GO:0016020">
    <property type="term" value="C:membrane"/>
    <property type="evidence" value="ECO:0007669"/>
    <property type="project" value="UniProtKB-SubCell"/>
</dbReference>
<comment type="similarity">
    <text evidence="11">Belongs to the RING-type zinc finger family. ATL subfamily.</text>
</comment>
<feature type="transmembrane region" description="Helical" evidence="14">
    <location>
        <begin position="23"/>
        <end position="45"/>
    </location>
</feature>
<keyword evidence="17" id="KW-1185">Reference proteome</keyword>
<gene>
    <name evidence="16" type="ORF">C2845_PM05G02780</name>
</gene>
<evidence type="ECO:0000256" key="14">
    <source>
        <dbReference type="SAM" id="Phobius"/>
    </source>
</evidence>
<evidence type="ECO:0000256" key="1">
    <source>
        <dbReference type="ARBA" id="ARBA00004167"/>
    </source>
</evidence>
<feature type="domain" description="RING-type" evidence="15">
    <location>
        <begin position="164"/>
        <end position="206"/>
    </location>
</feature>
<evidence type="ECO:0000256" key="4">
    <source>
        <dbReference type="ARBA" id="ARBA00022692"/>
    </source>
</evidence>
<keyword evidence="4 14" id="KW-0812">Transmembrane</keyword>
<dbReference type="GO" id="GO:0016567">
    <property type="term" value="P:protein ubiquitination"/>
    <property type="evidence" value="ECO:0007669"/>
    <property type="project" value="TreeGrafter"/>
</dbReference>
<feature type="compositionally biased region" description="Basic and acidic residues" evidence="13">
    <location>
        <begin position="348"/>
        <end position="358"/>
    </location>
</feature>
<dbReference type="PANTHER" id="PTHR45768:SF16">
    <property type="entry name" value="E3 UBIQUITIN-PROTEIN LIGASE ATL4"/>
    <property type="match status" value="1"/>
</dbReference>
<dbReference type="FunFam" id="3.30.40.10:FF:000366">
    <property type="entry name" value="E3 ubiquitin-protein ligase ATL4"/>
    <property type="match status" value="1"/>
</dbReference>
<dbReference type="PANTHER" id="PTHR45768">
    <property type="entry name" value="E3 UBIQUITIN-PROTEIN LIGASE RNF13-LIKE"/>
    <property type="match status" value="1"/>
</dbReference>
<dbReference type="Proteomes" id="UP000275267">
    <property type="component" value="Unassembled WGS sequence"/>
</dbReference>
<dbReference type="InterPro" id="IPR001841">
    <property type="entry name" value="Znf_RING"/>
</dbReference>
<feature type="region of interest" description="Disordered" evidence="13">
    <location>
        <begin position="335"/>
        <end position="418"/>
    </location>
</feature>
<evidence type="ECO:0000259" key="15">
    <source>
        <dbReference type="PROSITE" id="PS50089"/>
    </source>
</evidence>
<dbReference type="EMBL" id="PQIB02000003">
    <property type="protein sequence ID" value="RLN29899.1"/>
    <property type="molecule type" value="Genomic_DNA"/>
</dbReference>
<dbReference type="PROSITE" id="PS50089">
    <property type="entry name" value="ZF_RING_2"/>
    <property type="match status" value="1"/>
</dbReference>
<evidence type="ECO:0000256" key="7">
    <source>
        <dbReference type="ARBA" id="ARBA00022786"/>
    </source>
</evidence>
<evidence type="ECO:0000256" key="12">
    <source>
        <dbReference type="PROSITE-ProRule" id="PRU00175"/>
    </source>
</evidence>
<dbReference type="SUPFAM" id="SSF57850">
    <property type="entry name" value="RING/U-box"/>
    <property type="match status" value="1"/>
</dbReference>
<dbReference type="AlphaFoldDB" id="A0A3L6SZI6"/>
<accession>A0A3L6SZI6</accession>
<feature type="compositionally biased region" description="Basic and acidic residues" evidence="13">
    <location>
        <begin position="387"/>
        <end position="398"/>
    </location>
</feature>
<evidence type="ECO:0000256" key="8">
    <source>
        <dbReference type="ARBA" id="ARBA00022833"/>
    </source>
</evidence>
<evidence type="ECO:0000256" key="2">
    <source>
        <dbReference type="ARBA" id="ARBA00004906"/>
    </source>
</evidence>
<evidence type="ECO:0000256" key="3">
    <source>
        <dbReference type="ARBA" id="ARBA00022679"/>
    </source>
</evidence>
<dbReference type="Gene3D" id="3.30.40.10">
    <property type="entry name" value="Zinc/RING finger domain, C3HC4 (zinc finger)"/>
    <property type="match status" value="1"/>
</dbReference>
<dbReference type="GO" id="GO:0008270">
    <property type="term" value="F:zinc ion binding"/>
    <property type="evidence" value="ECO:0007669"/>
    <property type="project" value="UniProtKB-KW"/>
</dbReference>
<dbReference type="Pfam" id="PF13639">
    <property type="entry name" value="zf-RING_2"/>
    <property type="match status" value="1"/>
</dbReference>
<evidence type="ECO:0000256" key="6">
    <source>
        <dbReference type="ARBA" id="ARBA00022771"/>
    </source>
</evidence>
<dbReference type="CDD" id="cd16461">
    <property type="entry name" value="RING-H2_EL5-like"/>
    <property type="match status" value="1"/>
</dbReference>
<protein>
    <recommendedName>
        <fullName evidence="15">RING-type domain-containing protein</fullName>
    </recommendedName>
</protein>
<keyword evidence="5" id="KW-0479">Metal-binding</keyword>
<feature type="region of interest" description="Disordered" evidence="13">
    <location>
        <begin position="54"/>
        <end position="74"/>
    </location>
</feature>
<keyword evidence="7" id="KW-0833">Ubl conjugation pathway</keyword>
<keyword evidence="3" id="KW-0808">Transferase</keyword>
<evidence type="ECO:0000313" key="16">
    <source>
        <dbReference type="EMBL" id="RLN29899.1"/>
    </source>
</evidence>
<comment type="subcellular location">
    <subcellularLocation>
        <location evidence="1">Membrane</location>
        <topology evidence="1">Single-pass membrane protein</topology>
    </subcellularLocation>
</comment>
<dbReference type="OrthoDB" id="8062037at2759"/>